<evidence type="ECO:0000313" key="3">
    <source>
        <dbReference type="Proteomes" id="UP000680038"/>
    </source>
</evidence>
<comment type="caution">
    <text evidence="2">The sequence shown here is derived from an EMBL/GenBank/DDBJ whole genome shotgun (WGS) entry which is preliminary data.</text>
</comment>
<feature type="signal peptide" evidence="1">
    <location>
        <begin position="1"/>
        <end position="23"/>
    </location>
</feature>
<accession>A0A916JA03</accession>
<sequence>MNNTLRAMALSLSLTLAGPLVMAQNASGLRDRTPQERAKLQTEMMKSKLGLDSVQVKQVEAVNLKYALKNEPVMKSSDGRLSKFRQLKSFQNQKEAELKKIFTPAQFKQYEALQDEMKSQLKERRKNQ</sequence>
<protein>
    <recommendedName>
        <fullName evidence="4">P pilus assembly/Cpx signaling pathway, periplasmic inhibitor/zinc-resistance associated protein</fullName>
    </recommendedName>
</protein>
<name>A0A916JA03_9BACT</name>
<reference evidence="2" key="1">
    <citation type="submission" date="2021-04" db="EMBL/GenBank/DDBJ databases">
        <authorList>
            <person name="Rodrigo-Torres L."/>
            <person name="Arahal R. D."/>
            <person name="Lucena T."/>
        </authorList>
    </citation>
    <scope>NUCLEOTIDE SEQUENCE</scope>
    <source>
        <strain evidence="2">CECT 9275</strain>
    </source>
</reference>
<dbReference type="EMBL" id="CAJRAF010000002">
    <property type="protein sequence ID" value="CAG4997348.1"/>
    <property type="molecule type" value="Genomic_DNA"/>
</dbReference>
<gene>
    <name evidence="2" type="ORF">DYBT9275_01751</name>
</gene>
<feature type="chain" id="PRO_5036698898" description="P pilus assembly/Cpx signaling pathway, periplasmic inhibitor/zinc-resistance associated protein" evidence="1">
    <location>
        <begin position="24"/>
        <end position="128"/>
    </location>
</feature>
<evidence type="ECO:0000256" key="1">
    <source>
        <dbReference type="SAM" id="SignalP"/>
    </source>
</evidence>
<evidence type="ECO:0008006" key="4">
    <source>
        <dbReference type="Google" id="ProtNLM"/>
    </source>
</evidence>
<evidence type="ECO:0000313" key="2">
    <source>
        <dbReference type="EMBL" id="CAG4997348.1"/>
    </source>
</evidence>
<keyword evidence="1" id="KW-0732">Signal</keyword>
<dbReference type="Proteomes" id="UP000680038">
    <property type="component" value="Unassembled WGS sequence"/>
</dbReference>
<dbReference type="RefSeq" id="WP_215238463.1">
    <property type="nucleotide sequence ID" value="NZ_CAJRAF010000002.1"/>
</dbReference>
<proteinExistence type="predicted"/>
<dbReference type="AlphaFoldDB" id="A0A916JA03"/>
<organism evidence="2 3">
    <name type="scientific">Dyadobacter helix</name>
    <dbReference type="NCBI Taxonomy" id="2822344"/>
    <lineage>
        <taxon>Bacteria</taxon>
        <taxon>Pseudomonadati</taxon>
        <taxon>Bacteroidota</taxon>
        <taxon>Cytophagia</taxon>
        <taxon>Cytophagales</taxon>
        <taxon>Spirosomataceae</taxon>
        <taxon>Dyadobacter</taxon>
    </lineage>
</organism>
<keyword evidence="3" id="KW-1185">Reference proteome</keyword>